<organism evidence="1 2">
    <name type="scientific">Daphnia magna</name>
    <dbReference type="NCBI Taxonomy" id="35525"/>
    <lineage>
        <taxon>Eukaryota</taxon>
        <taxon>Metazoa</taxon>
        <taxon>Ecdysozoa</taxon>
        <taxon>Arthropoda</taxon>
        <taxon>Crustacea</taxon>
        <taxon>Branchiopoda</taxon>
        <taxon>Diplostraca</taxon>
        <taxon>Cladocera</taxon>
        <taxon>Anomopoda</taxon>
        <taxon>Daphniidae</taxon>
        <taxon>Daphnia</taxon>
    </lineage>
</organism>
<accession>A0ABQ9Z864</accession>
<evidence type="ECO:0000313" key="1">
    <source>
        <dbReference type="EMBL" id="KAK4009088.1"/>
    </source>
</evidence>
<evidence type="ECO:0008006" key="3">
    <source>
        <dbReference type="Google" id="ProtNLM"/>
    </source>
</evidence>
<proteinExistence type="predicted"/>
<gene>
    <name evidence="1" type="ORF">OUZ56_014225</name>
</gene>
<sequence>MPRTISASSAPRFTVLTLLSFGSGRELLHQACIVGHPMGQVEVTTAQSLVDCCRPAQRLVSGLAGIQVFPDGGGRLTLVHGCVVCCSPGRPDSRIGRT</sequence>
<keyword evidence="2" id="KW-1185">Reference proteome</keyword>
<dbReference type="Proteomes" id="UP001234178">
    <property type="component" value="Unassembled WGS sequence"/>
</dbReference>
<comment type="caution">
    <text evidence="1">The sequence shown here is derived from an EMBL/GenBank/DDBJ whole genome shotgun (WGS) entry which is preliminary data.</text>
</comment>
<reference evidence="1 2" key="1">
    <citation type="journal article" date="2023" name="Nucleic Acids Res.">
        <title>The hologenome of Daphnia magna reveals possible DNA methylation and microbiome-mediated evolution of the host genome.</title>
        <authorList>
            <person name="Chaturvedi A."/>
            <person name="Li X."/>
            <person name="Dhandapani V."/>
            <person name="Marshall H."/>
            <person name="Kissane S."/>
            <person name="Cuenca-Cambronero M."/>
            <person name="Asole G."/>
            <person name="Calvet F."/>
            <person name="Ruiz-Romero M."/>
            <person name="Marangio P."/>
            <person name="Guigo R."/>
            <person name="Rago D."/>
            <person name="Mirbahai L."/>
            <person name="Eastwood N."/>
            <person name="Colbourne J.K."/>
            <person name="Zhou J."/>
            <person name="Mallon E."/>
            <person name="Orsini L."/>
        </authorList>
    </citation>
    <scope>NUCLEOTIDE SEQUENCE [LARGE SCALE GENOMIC DNA]</scope>
    <source>
        <strain evidence="1">LRV0_1</strain>
    </source>
</reference>
<dbReference type="EMBL" id="JAOYFB010000002">
    <property type="protein sequence ID" value="KAK4009088.1"/>
    <property type="molecule type" value="Genomic_DNA"/>
</dbReference>
<protein>
    <recommendedName>
        <fullName evidence="3">Secreted protein</fullName>
    </recommendedName>
</protein>
<evidence type="ECO:0000313" key="2">
    <source>
        <dbReference type="Proteomes" id="UP001234178"/>
    </source>
</evidence>
<name>A0ABQ9Z864_9CRUS</name>